<comment type="pathway">
    <text evidence="9">Protein modification; lipoprotein biosynthesis (signal peptide cleavage).</text>
</comment>
<keyword evidence="7 9" id="KW-1133">Transmembrane helix</keyword>
<dbReference type="EMBL" id="CP007028">
    <property type="protein sequence ID" value="AHE96452.1"/>
    <property type="molecule type" value="Genomic_DNA"/>
</dbReference>
<comment type="similarity">
    <text evidence="1 9 11">Belongs to the peptidase A8 family.</text>
</comment>
<comment type="subcellular location">
    <subcellularLocation>
        <location evidence="9">Cell membrane</location>
        <topology evidence="9">Multi-pass membrane protein</topology>
    </subcellularLocation>
</comment>
<evidence type="ECO:0000256" key="6">
    <source>
        <dbReference type="ARBA" id="ARBA00022801"/>
    </source>
</evidence>
<dbReference type="AlphaFoldDB" id="W0DGR7"/>
<keyword evidence="2 9" id="KW-1003">Cell membrane</keyword>
<dbReference type="OrthoDB" id="9810259at2"/>
<evidence type="ECO:0000256" key="2">
    <source>
        <dbReference type="ARBA" id="ARBA00022475"/>
    </source>
</evidence>
<evidence type="ECO:0000256" key="10">
    <source>
        <dbReference type="RuleBase" id="RU000594"/>
    </source>
</evidence>
<dbReference type="PANTHER" id="PTHR33695">
    <property type="entry name" value="LIPOPROTEIN SIGNAL PEPTIDASE"/>
    <property type="match status" value="1"/>
</dbReference>
<evidence type="ECO:0000256" key="7">
    <source>
        <dbReference type="ARBA" id="ARBA00022989"/>
    </source>
</evidence>
<feature type="transmembrane region" description="Helical" evidence="9">
    <location>
        <begin position="6"/>
        <end position="26"/>
    </location>
</feature>
<dbReference type="HAMAP" id="MF_00161">
    <property type="entry name" value="LspA"/>
    <property type="match status" value="1"/>
</dbReference>
<evidence type="ECO:0000313" key="12">
    <source>
        <dbReference type="EMBL" id="AHE96452.1"/>
    </source>
</evidence>
<dbReference type="RefSeq" id="WP_025306524.1">
    <property type="nucleotide sequence ID" value="NZ_CP007028.1"/>
</dbReference>
<keyword evidence="6 9" id="KW-0378">Hydrolase</keyword>
<dbReference type="EC" id="3.4.23.36" evidence="9"/>
<accession>W0DGR7</accession>
<dbReference type="STRING" id="75906.THERU_06975"/>
<evidence type="ECO:0000256" key="8">
    <source>
        <dbReference type="ARBA" id="ARBA00023136"/>
    </source>
</evidence>
<keyword evidence="13" id="KW-1185">Reference proteome</keyword>
<evidence type="ECO:0000256" key="4">
    <source>
        <dbReference type="ARBA" id="ARBA00022692"/>
    </source>
</evidence>
<dbReference type="PRINTS" id="PR00781">
    <property type="entry name" value="LIPOSIGPTASE"/>
</dbReference>
<dbReference type="HOGENOM" id="CLU_083252_4_3_0"/>
<dbReference type="GO" id="GO:0006508">
    <property type="term" value="P:proteolysis"/>
    <property type="evidence" value="ECO:0007669"/>
    <property type="project" value="UniProtKB-KW"/>
</dbReference>
<reference evidence="12 13" key="1">
    <citation type="submission" date="2013-12" db="EMBL/GenBank/DDBJ databases">
        <authorList>
            <consortium name="DOE Joint Genome Institute"/>
            <person name="Eisen J."/>
            <person name="Huntemann M."/>
            <person name="Han J."/>
            <person name="Chen A."/>
            <person name="Kyrpides N."/>
            <person name="Mavromatis K."/>
            <person name="Markowitz V."/>
            <person name="Palaniappan K."/>
            <person name="Ivanova N."/>
            <person name="Schaumberg A."/>
            <person name="Pati A."/>
            <person name="Liolios K."/>
            <person name="Nordberg H.P."/>
            <person name="Cantor M.N."/>
            <person name="Hua S.X."/>
            <person name="Woyke T."/>
        </authorList>
    </citation>
    <scope>NUCLEOTIDE SEQUENCE [LARGE SCALE GENOMIC DNA]</scope>
    <source>
        <strain evidence="12 13">DSM 23557</strain>
    </source>
</reference>
<keyword evidence="3 9" id="KW-0645">Protease</keyword>
<dbReference type="KEGG" id="trd:THERU_06975"/>
<dbReference type="PATRIC" id="fig|75906.3.peg.1352"/>
<dbReference type="InterPro" id="IPR001872">
    <property type="entry name" value="Peptidase_A8"/>
</dbReference>
<name>W0DGR7_9AQUI</name>
<evidence type="ECO:0000256" key="1">
    <source>
        <dbReference type="ARBA" id="ARBA00006139"/>
    </source>
</evidence>
<proteinExistence type="inferred from homology"/>
<evidence type="ECO:0000256" key="9">
    <source>
        <dbReference type="HAMAP-Rule" id="MF_00161"/>
    </source>
</evidence>
<dbReference type="GO" id="GO:0004190">
    <property type="term" value="F:aspartic-type endopeptidase activity"/>
    <property type="evidence" value="ECO:0007669"/>
    <property type="project" value="UniProtKB-UniRule"/>
</dbReference>
<dbReference type="NCBIfam" id="NF011360">
    <property type="entry name" value="PRK14779.1"/>
    <property type="match status" value="1"/>
</dbReference>
<dbReference type="GO" id="GO:0005886">
    <property type="term" value="C:plasma membrane"/>
    <property type="evidence" value="ECO:0007669"/>
    <property type="project" value="UniProtKB-SubCell"/>
</dbReference>
<dbReference type="UniPathway" id="UPA00665"/>
<dbReference type="PROSITE" id="PS00855">
    <property type="entry name" value="SPASE_II"/>
    <property type="match status" value="1"/>
</dbReference>
<keyword evidence="5 9" id="KW-0064">Aspartyl protease</keyword>
<evidence type="ECO:0000313" key="13">
    <source>
        <dbReference type="Proteomes" id="UP000018914"/>
    </source>
</evidence>
<dbReference type="NCBIfam" id="TIGR00077">
    <property type="entry name" value="lspA"/>
    <property type="match status" value="1"/>
</dbReference>
<dbReference type="Pfam" id="PF01252">
    <property type="entry name" value="Peptidase_A8"/>
    <property type="match status" value="1"/>
</dbReference>
<protein>
    <recommendedName>
        <fullName evidence="9">Lipoprotein signal peptidase</fullName>
        <ecNumber evidence="9">3.4.23.36</ecNumber>
    </recommendedName>
    <alternativeName>
        <fullName evidence="9">Prolipoprotein signal peptidase</fullName>
    </alternativeName>
    <alternativeName>
        <fullName evidence="9">Signal peptidase II</fullName>
        <shortName evidence="9">SPase II</shortName>
    </alternativeName>
</protein>
<feature type="active site" evidence="9">
    <location>
        <position position="138"/>
    </location>
</feature>
<organism evidence="13">
    <name type="scientific">Thermocrinis ruber</name>
    <dbReference type="NCBI Taxonomy" id="75906"/>
    <lineage>
        <taxon>Bacteria</taxon>
        <taxon>Pseudomonadati</taxon>
        <taxon>Aquificota</taxon>
        <taxon>Aquificia</taxon>
        <taxon>Aquificales</taxon>
        <taxon>Aquificaceae</taxon>
        <taxon>Thermocrinis</taxon>
    </lineage>
</organism>
<comment type="catalytic activity">
    <reaction evidence="9 10">
        <text>Release of signal peptides from bacterial membrane prolipoproteins. Hydrolyzes -Xaa-Yaa-Zaa-|-(S,diacylglyceryl)Cys-, in which Xaa is hydrophobic (preferably Leu), and Yaa (Ala or Ser) and Zaa (Gly or Ala) have small, neutral side chains.</text>
        <dbReference type="EC" id="3.4.23.36"/>
    </reaction>
</comment>
<evidence type="ECO:0000256" key="11">
    <source>
        <dbReference type="RuleBase" id="RU004181"/>
    </source>
</evidence>
<evidence type="ECO:0000256" key="5">
    <source>
        <dbReference type="ARBA" id="ARBA00022750"/>
    </source>
</evidence>
<feature type="transmembrane region" description="Helical" evidence="9">
    <location>
        <begin position="65"/>
        <end position="86"/>
    </location>
</feature>
<gene>
    <name evidence="9" type="primary">lspA</name>
    <name evidence="12" type="ORF">THERU_06975</name>
</gene>
<dbReference type="eggNOG" id="COG0597">
    <property type="taxonomic scope" value="Bacteria"/>
</dbReference>
<keyword evidence="4 9" id="KW-0812">Transmembrane</keyword>
<evidence type="ECO:0000256" key="3">
    <source>
        <dbReference type="ARBA" id="ARBA00022670"/>
    </source>
</evidence>
<dbReference type="Proteomes" id="UP000018914">
    <property type="component" value="Chromosome"/>
</dbReference>
<feature type="transmembrane region" description="Helical" evidence="9">
    <location>
        <begin position="130"/>
        <end position="154"/>
    </location>
</feature>
<comment type="function">
    <text evidence="9 10">This protein specifically catalyzes the removal of signal peptides from prolipoproteins.</text>
</comment>
<feature type="active site" evidence="9">
    <location>
        <position position="120"/>
    </location>
</feature>
<keyword evidence="8 9" id="KW-0472">Membrane</keyword>
<feature type="transmembrane region" description="Helical" evidence="9">
    <location>
        <begin position="93"/>
        <end position="110"/>
    </location>
</feature>
<sequence length="163" mass="18731">MERFFSQYALTYLAVCFFVLMVDLYTKHLAEQFIEGEVQILPFLKLVMVYNKGVAFGLFSQAPDWLRLPILLLFPPIAVLITFIYSIKQKDPVVSLCMGAIGGGALGNLYDRLFLGQVRDFIYLSYGKFSYPAFNLADASISVAIVVFLFYEFFRKRKTYDLH</sequence>
<dbReference type="PANTHER" id="PTHR33695:SF1">
    <property type="entry name" value="LIPOPROTEIN SIGNAL PEPTIDASE"/>
    <property type="match status" value="1"/>
</dbReference>